<dbReference type="AlphaFoldDB" id="A0A4R8DJ03"/>
<evidence type="ECO:0000313" key="3">
    <source>
        <dbReference type="Proteomes" id="UP000294498"/>
    </source>
</evidence>
<sequence length="184" mass="22335">MIIDYLNSIYPMSEELKEYLSKVVRFQEVKRKQFLLKEGQVSRDIYFIWKGIVRCYYVLDTGEEVSARFMMEGNAVAPILSFFQQVQSYESLIAFEDCELYALSYEDMEYCRRKYLEFNFIAFELIKRNYLQSEERLLIIRRRTAEERYNLLRDRWPKLLQRVPKKHIASYLDLAPWSISRKDP</sequence>
<dbReference type="EMBL" id="SODV01000002">
    <property type="protein sequence ID" value="TDW96980.1"/>
    <property type="molecule type" value="Genomic_DNA"/>
</dbReference>
<proteinExistence type="predicted"/>
<dbReference type="Proteomes" id="UP000294498">
    <property type="component" value="Unassembled WGS sequence"/>
</dbReference>
<dbReference type="InterPro" id="IPR000595">
    <property type="entry name" value="cNMP-bd_dom"/>
</dbReference>
<organism evidence="2 3">
    <name type="scientific">Dinghuibacter silviterrae</name>
    <dbReference type="NCBI Taxonomy" id="1539049"/>
    <lineage>
        <taxon>Bacteria</taxon>
        <taxon>Pseudomonadati</taxon>
        <taxon>Bacteroidota</taxon>
        <taxon>Chitinophagia</taxon>
        <taxon>Chitinophagales</taxon>
        <taxon>Chitinophagaceae</taxon>
        <taxon>Dinghuibacter</taxon>
    </lineage>
</organism>
<reference evidence="2 3" key="1">
    <citation type="submission" date="2019-03" db="EMBL/GenBank/DDBJ databases">
        <title>Genomic Encyclopedia of Type Strains, Phase IV (KMG-IV): sequencing the most valuable type-strain genomes for metagenomic binning, comparative biology and taxonomic classification.</title>
        <authorList>
            <person name="Goeker M."/>
        </authorList>
    </citation>
    <scope>NUCLEOTIDE SEQUENCE [LARGE SCALE GENOMIC DNA]</scope>
    <source>
        <strain evidence="2 3">DSM 100059</strain>
    </source>
</reference>
<accession>A0A4R8DJ03</accession>
<dbReference type="CDD" id="cd00038">
    <property type="entry name" value="CAP_ED"/>
    <property type="match status" value="1"/>
</dbReference>
<dbReference type="SUPFAM" id="SSF51206">
    <property type="entry name" value="cAMP-binding domain-like"/>
    <property type="match status" value="1"/>
</dbReference>
<evidence type="ECO:0000259" key="1">
    <source>
        <dbReference type="PROSITE" id="PS50042"/>
    </source>
</evidence>
<protein>
    <submittedName>
        <fullName evidence="2">CRP-like cAMP-binding protein</fullName>
    </submittedName>
</protein>
<evidence type="ECO:0000313" key="2">
    <source>
        <dbReference type="EMBL" id="TDW96980.1"/>
    </source>
</evidence>
<feature type="domain" description="Cyclic nucleotide-binding" evidence="1">
    <location>
        <begin position="8"/>
        <end position="109"/>
    </location>
</feature>
<keyword evidence="3" id="KW-1185">Reference proteome</keyword>
<dbReference type="RefSeq" id="WP_133998381.1">
    <property type="nucleotide sequence ID" value="NZ_SODV01000002.1"/>
</dbReference>
<dbReference type="InterPro" id="IPR014710">
    <property type="entry name" value="RmlC-like_jellyroll"/>
</dbReference>
<comment type="caution">
    <text evidence="2">The sequence shown here is derived from an EMBL/GenBank/DDBJ whole genome shotgun (WGS) entry which is preliminary data.</text>
</comment>
<dbReference type="PROSITE" id="PS50042">
    <property type="entry name" value="CNMP_BINDING_3"/>
    <property type="match status" value="1"/>
</dbReference>
<name>A0A4R8DJ03_9BACT</name>
<dbReference type="OrthoDB" id="680421at2"/>
<dbReference type="Pfam" id="PF00027">
    <property type="entry name" value="cNMP_binding"/>
    <property type="match status" value="1"/>
</dbReference>
<gene>
    <name evidence="2" type="ORF">EDB95_4816</name>
</gene>
<dbReference type="InterPro" id="IPR018490">
    <property type="entry name" value="cNMP-bd_dom_sf"/>
</dbReference>
<dbReference type="Gene3D" id="2.60.120.10">
    <property type="entry name" value="Jelly Rolls"/>
    <property type="match status" value="1"/>
</dbReference>